<dbReference type="AlphaFoldDB" id="A0AA86V2Y5"/>
<organism evidence="1 2">
    <name type="scientific">Sphenostylis stenocarpa</name>
    <dbReference type="NCBI Taxonomy" id="92480"/>
    <lineage>
        <taxon>Eukaryota</taxon>
        <taxon>Viridiplantae</taxon>
        <taxon>Streptophyta</taxon>
        <taxon>Embryophyta</taxon>
        <taxon>Tracheophyta</taxon>
        <taxon>Spermatophyta</taxon>
        <taxon>Magnoliopsida</taxon>
        <taxon>eudicotyledons</taxon>
        <taxon>Gunneridae</taxon>
        <taxon>Pentapetalae</taxon>
        <taxon>rosids</taxon>
        <taxon>fabids</taxon>
        <taxon>Fabales</taxon>
        <taxon>Fabaceae</taxon>
        <taxon>Papilionoideae</taxon>
        <taxon>50 kb inversion clade</taxon>
        <taxon>NPAAA clade</taxon>
        <taxon>indigoferoid/millettioid clade</taxon>
        <taxon>Phaseoleae</taxon>
        <taxon>Sphenostylis</taxon>
    </lineage>
</organism>
<reference evidence="1" key="1">
    <citation type="submission" date="2023-10" db="EMBL/GenBank/DDBJ databases">
        <authorList>
            <person name="Domelevo Entfellner J.-B."/>
        </authorList>
    </citation>
    <scope>NUCLEOTIDE SEQUENCE</scope>
</reference>
<dbReference type="EMBL" id="OY731398">
    <property type="protein sequence ID" value="CAJ1895170.1"/>
    <property type="molecule type" value="Genomic_DNA"/>
</dbReference>
<sequence length="53" mass="6082">MAGERLQTRDKGWMGTLDIPMPPPSLYCDLLLVEKESGILERLLENVQMLRSH</sequence>
<protein>
    <submittedName>
        <fullName evidence="1">Uncharacterized protein</fullName>
    </submittedName>
</protein>
<accession>A0AA86V2Y5</accession>
<gene>
    <name evidence="1" type="ORF">AYBTSS11_LOCUS3010</name>
</gene>
<evidence type="ECO:0000313" key="2">
    <source>
        <dbReference type="Proteomes" id="UP001189624"/>
    </source>
</evidence>
<proteinExistence type="predicted"/>
<dbReference type="Gramene" id="rna-AYBTSS11_LOCUS3010">
    <property type="protein sequence ID" value="CAJ1895170.1"/>
    <property type="gene ID" value="gene-AYBTSS11_LOCUS3010"/>
</dbReference>
<evidence type="ECO:0000313" key="1">
    <source>
        <dbReference type="EMBL" id="CAJ1895170.1"/>
    </source>
</evidence>
<dbReference type="Proteomes" id="UP001189624">
    <property type="component" value="Chromosome 1"/>
</dbReference>
<name>A0AA86V2Y5_9FABA</name>
<keyword evidence="2" id="KW-1185">Reference proteome</keyword>